<dbReference type="Proteomes" id="UP001183615">
    <property type="component" value="Unassembled WGS sequence"/>
</dbReference>
<feature type="compositionally biased region" description="Acidic residues" evidence="1">
    <location>
        <begin position="58"/>
        <end position="69"/>
    </location>
</feature>
<evidence type="ECO:0000313" key="4">
    <source>
        <dbReference type="Proteomes" id="UP001183615"/>
    </source>
</evidence>
<keyword evidence="2" id="KW-0812">Transmembrane</keyword>
<keyword evidence="2" id="KW-1133">Transmembrane helix</keyword>
<evidence type="ECO:0000256" key="2">
    <source>
        <dbReference type="SAM" id="Phobius"/>
    </source>
</evidence>
<feature type="transmembrane region" description="Helical" evidence="2">
    <location>
        <begin position="16"/>
        <end position="36"/>
    </location>
</feature>
<name>A0ABU2S4T0_9ACTN</name>
<protein>
    <submittedName>
        <fullName evidence="3">Uncharacterized protein</fullName>
    </submittedName>
</protein>
<gene>
    <name evidence="3" type="ORF">RM779_15495</name>
</gene>
<dbReference type="EMBL" id="JAVREV010000007">
    <property type="protein sequence ID" value="MDT0443987.1"/>
    <property type="molecule type" value="Genomic_DNA"/>
</dbReference>
<sequence>MTAVRPGRPRRPRRRIGLMALAGWLFADLLLVLALVSMSGQEDPLAAPEPTPTGPAEPTEEPTEPPEEPDIPRGVEQEPVMFDVEGRDTGWLREQIAAATEEWAGQEAAFVLTFGGTLNGTGYARLVNDQLHEARPDMFAEEITAEDFLQVNEPANTARLWVYFYTSPR</sequence>
<accession>A0ABU2S4T0</accession>
<feature type="region of interest" description="Disordered" evidence="1">
    <location>
        <begin position="42"/>
        <end position="77"/>
    </location>
</feature>
<reference evidence="4" key="1">
    <citation type="submission" date="2023-07" db="EMBL/GenBank/DDBJ databases">
        <title>30 novel species of actinomycetes from the DSMZ collection.</title>
        <authorList>
            <person name="Nouioui I."/>
        </authorList>
    </citation>
    <scope>NUCLEOTIDE SEQUENCE [LARGE SCALE GENOMIC DNA]</scope>
    <source>
        <strain evidence="4">DSM 41886</strain>
    </source>
</reference>
<proteinExistence type="predicted"/>
<evidence type="ECO:0000313" key="3">
    <source>
        <dbReference type="EMBL" id="MDT0443987.1"/>
    </source>
</evidence>
<keyword evidence="2" id="KW-0472">Membrane</keyword>
<comment type="caution">
    <text evidence="3">The sequence shown here is derived from an EMBL/GenBank/DDBJ whole genome shotgun (WGS) entry which is preliminary data.</text>
</comment>
<organism evidence="3 4">
    <name type="scientific">Streptomyces johnsoniae</name>
    <dbReference type="NCBI Taxonomy" id="3075532"/>
    <lineage>
        <taxon>Bacteria</taxon>
        <taxon>Bacillati</taxon>
        <taxon>Actinomycetota</taxon>
        <taxon>Actinomycetes</taxon>
        <taxon>Kitasatosporales</taxon>
        <taxon>Streptomycetaceae</taxon>
        <taxon>Streptomyces</taxon>
    </lineage>
</organism>
<keyword evidence="4" id="KW-1185">Reference proteome</keyword>
<evidence type="ECO:0000256" key="1">
    <source>
        <dbReference type="SAM" id="MobiDB-lite"/>
    </source>
</evidence>
<dbReference type="RefSeq" id="WP_311618278.1">
    <property type="nucleotide sequence ID" value="NZ_JAVREV010000007.1"/>
</dbReference>